<name>A0A8H2ZHA2_9SACH</name>
<dbReference type="AlphaFoldDB" id="A0A8H2ZHA2"/>
<proteinExistence type="predicted"/>
<organism evidence="1 2">
    <name type="scientific">Maudiozyma barnettii</name>
    <dbReference type="NCBI Taxonomy" id="61262"/>
    <lineage>
        <taxon>Eukaryota</taxon>
        <taxon>Fungi</taxon>
        <taxon>Dikarya</taxon>
        <taxon>Ascomycota</taxon>
        <taxon>Saccharomycotina</taxon>
        <taxon>Saccharomycetes</taxon>
        <taxon>Saccharomycetales</taxon>
        <taxon>Saccharomycetaceae</taxon>
        <taxon>Maudiozyma</taxon>
    </lineage>
</organism>
<gene>
    <name evidence="1" type="ORF">KABA2_01S02178</name>
</gene>
<evidence type="ECO:0000313" key="1">
    <source>
        <dbReference type="EMBL" id="CAB4251934.1"/>
    </source>
</evidence>
<evidence type="ECO:0000313" key="2">
    <source>
        <dbReference type="Proteomes" id="UP000644660"/>
    </source>
</evidence>
<reference evidence="1 2" key="1">
    <citation type="submission" date="2020-05" db="EMBL/GenBank/DDBJ databases">
        <authorList>
            <person name="Casaregola S."/>
            <person name="Devillers H."/>
            <person name="Grondin C."/>
        </authorList>
    </citation>
    <scope>NUCLEOTIDE SEQUENCE [LARGE SCALE GENOMIC DNA]</scope>
    <source>
        <strain evidence="1 2">CLIB 1767</strain>
    </source>
</reference>
<dbReference type="EMBL" id="CAEFZW010000001">
    <property type="protein sequence ID" value="CAB4251934.1"/>
    <property type="molecule type" value="Genomic_DNA"/>
</dbReference>
<dbReference type="OrthoDB" id="4068042at2759"/>
<sequence>MSHRWTLYGLDKLIDIEQLDLPELEEQLDDVVICTYNDTIDRTGHEINQQPTQNREIDETFNSIKLEGTDWQVLIVVPNVDIQDNSTRCSVMSGNFNKEDIQTQFFKYFKDIFGVVVWPLMFDIDSMVSILDSVVNKTRWYDTVVYFENSRQNKNDSDDERRLAQWTINISRYDCETLVGTHSDGKPYRRVIFPYIETQTGFSLSQLPIKFISLRNLLRISRNGIRTVRPSMESSILISQLPYISKLIKK</sequence>
<keyword evidence="2" id="KW-1185">Reference proteome</keyword>
<dbReference type="Proteomes" id="UP000644660">
    <property type="component" value="Unassembled WGS sequence"/>
</dbReference>
<accession>A0A8H2ZHA2</accession>
<comment type="caution">
    <text evidence="1">The sequence shown here is derived from an EMBL/GenBank/DDBJ whole genome shotgun (WGS) entry which is preliminary data.</text>
</comment>
<protein>
    <submittedName>
        <fullName evidence="1">Similar to Saccharomyces cerevisiae YBR107C IML3 Protein with a role in kinetochore function</fullName>
    </submittedName>
</protein>
<dbReference type="RefSeq" id="XP_041403973.1">
    <property type="nucleotide sequence ID" value="XM_041548039.1"/>
</dbReference>
<dbReference type="GeneID" id="64855047"/>